<dbReference type="STRING" id="740709.A10D4_09749"/>
<dbReference type="PATRIC" id="fig|740709.3.peg.1971"/>
<evidence type="ECO:0000256" key="5">
    <source>
        <dbReference type="ARBA" id="ARBA00023143"/>
    </source>
</evidence>
<evidence type="ECO:0000256" key="3">
    <source>
        <dbReference type="ARBA" id="ARBA00005709"/>
    </source>
</evidence>
<evidence type="ECO:0000256" key="4">
    <source>
        <dbReference type="ARBA" id="ARBA00022525"/>
    </source>
</evidence>
<dbReference type="InterPro" id="IPR001492">
    <property type="entry name" value="Flagellin"/>
</dbReference>
<keyword evidence="7" id="KW-0969">Cilium</keyword>
<keyword evidence="7" id="KW-0966">Cell projection</keyword>
<evidence type="ECO:0000259" key="6">
    <source>
        <dbReference type="Pfam" id="PF00669"/>
    </source>
</evidence>
<dbReference type="Gene3D" id="1.20.1330.10">
    <property type="entry name" value="f41 fragment of flagellin, N-terminal domain"/>
    <property type="match status" value="1"/>
</dbReference>
<dbReference type="GO" id="GO:0071973">
    <property type="term" value="P:bacterial-type flagellum-dependent cell motility"/>
    <property type="evidence" value="ECO:0007669"/>
    <property type="project" value="InterPro"/>
</dbReference>
<keyword evidence="8" id="KW-1185">Reference proteome</keyword>
<gene>
    <name evidence="7" type="ORF">A10D4_09749</name>
</gene>
<dbReference type="eggNOG" id="COG1344">
    <property type="taxonomic scope" value="Bacteria"/>
</dbReference>
<comment type="caution">
    <text evidence="7">The sequence shown here is derived from an EMBL/GenBank/DDBJ whole genome shotgun (WGS) entry which is preliminary data.</text>
</comment>
<feature type="domain" description="Flagellin N-terminal" evidence="6">
    <location>
        <begin position="3"/>
        <end position="139"/>
    </location>
</feature>
<sequence>MRVSTNQIFNNNLQRLLNTQAKLVRDENMLQEQTRILTPGDDPAGAATVLRLNERVALNAQYMENTDKVANSLSRQESVLDGITKALQRAQTLSVQAGNGALAYEDRVAVGTELAGIEQEILDLMNTKDEFGNYLFSGFQGDQKPVGLEPASAEFPFGSYSYNGDSGHRELQVSNSLSLQVSSSGAAIFESAERRANITPPQVSAGTADVTRVEITDQQAFDSFYASNYRAANDGSNDFEISVIAGAPDTYEISQNGTVIQTGNYTDGEAIDFNGAAITLDNAVGSTVEFSFQQPKGNILTSLRNLSQQMLSQTSTLTERQQANVDFDVHAENAMDSIDGNRSKIGSRMNLAQSVKDALGEQDIADKETIESVAGLDMAEGISRLIQTETSLQSIQATFTRVTSLSLFDYL</sequence>
<dbReference type="Pfam" id="PF00669">
    <property type="entry name" value="Flagellin_N"/>
    <property type="match status" value="1"/>
</dbReference>
<dbReference type="InterPro" id="IPR001029">
    <property type="entry name" value="Flagellin_N"/>
</dbReference>
<proteinExistence type="inferred from homology"/>
<dbReference type="InterPro" id="IPR013384">
    <property type="entry name" value="Flagell_FlgL"/>
</dbReference>
<name>K2JFD9_9GAMM</name>
<keyword evidence="4" id="KW-0964">Secreted</keyword>
<dbReference type="OrthoDB" id="9768249at2"/>
<dbReference type="GO" id="GO:0005576">
    <property type="term" value="C:extracellular region"/>
    <property type="evidence" value="ECO:0007669"/>
    <property type="project" value="UniProtKB-SubCell"/>
</dbReference>
<dbReference type="EMBL" id="AMRG01000012">
    <property type="protein sequence ID" value="EKE82051.1"/>
    <property type="molecule type" value="Genomic_DNA"/>
</dbReference>
<protein>
    <submittedName>
        <fullName evidence="7">Flagellar hook-associated protein FlgL</fullName>
    </submittedName>
</protein>
<accession>K2JFD9</accession>
<dbReference type="PANTHER" id="PTHR42792:SF1">
    <property type="entry name" value="FLAGELLAR HOOK-ASSOCIATED PROTEIN 3"/>
    <property type="match status" value="1"/>
</dbReference>
<keyword evidence="7" id="KW-0282">Flagellum</keyword>
<organism evidence="7 8">
    <name type="scientific">Idiomarina xiamenensis 10-D-4</name>
    <dbReference type="NCBI Taxonomy" id="740709"/>
    <lineage>
        <taxon>Bacteria</taxon>
        <taxon>Pseudomonadati</taxon>
        <taxon>Pseudomonadota</taxon>
        <taxon>Gammaproteobacteria</taxon>
        <taxon>Alteromonadales</taxon>
        <taxon>Idiomarinaceae</taxon>
        <taxon>Idiomarina</taxon>
    </lineage>
</organism>
<dbReference type="RefSeq" id="WP_008489245.1">
    <property type="nucleotide sequence ID" value="NZ_AMRG01000012.1"/>
</dbReference>
<dbReference type="GO" id="GO:0009424">
    <property type="term" value="C:bacterial-type flagellum hook"/>
    <property type="evidence" value="ECO:0007669"/>
    <property type="project" value="InterPro"/>
</dbReference>
<evidence type="ECO:0000313" key="8">
    <source>
        <dbReference type="Proteomes" id="UP000014115"/>
    </source>
</evidence>
<evidence type="ECO:0000313" key="7">
    <source>
        <dbReference type="EMBL" id="EKE82051.1"/>
    </source>
</evidence>
<dbReference type="SUPFAM" id="SSF64518">
    <property type="entry name" value="Phase 1 flagellin"/>
    <property type="match status" value="1"/>
</dbReference>
<dbReference type="NCBIfam" id="TIGR02550">
    <property type="entry name" value="flagell_flgL"/>
    <property type="match status" value="1"/>
</dbReference>
<dbReference type="Proteomes" id="UP000014115">
    <property type="component" value="Unassembled WGS sequence"/>
</dbReference>
<keyword evidence="5" id="KW-0975">Bacterial flagellum</keyword>
<evidence type="ECO:0000256" key="1">
    <source>
        <dbReference type="ARBA" id="ARBA00004365"/>
    </source>
</evidence>
<comment type="subcellular location">
    <subcellularLocation>
        <location evidence="1">Bacterial flagellum</location>
    </subcellularLocation>
    <subcellularLocation>
        <location evidence="2">Secreted</location>
    </subcellularLocation>
</comment>
<evidence type="ECO:0000256" key="2">
    <source>
        <dbReference type="ARBA" id="ARBA00004613"/>
    </source>
</evidence>
<dbReference type="GO" id="GO:0005198">
    <property type="term" value="F:structural molecule activity"/>
    <property type="evidence" value="ECO:0007669"/>
    <property type="project" value="InterPro"/>
</dbReference>
<comment type="similarity">
    <text evidence="3">Belongs to the bacterial flagellin family.</text>
</comment>
<reference evidence="7 8" key="1">
    <citation type="journal article" date="2012" name="J. Bacteriol.">
        <title>Genome Sequence of Idiomarina xiamenensis Type Strain 10-D-4.</title>
        <authorList>
            <person name="Lai Q."/>
            <person name="Wang L."/>
            <person name="Wang W."/>
            <person name="Shao Z."/>
        </authorList>
    </citation>
    <scope>NUCLEOTIDE SEQUENCE [LARGE SCALE GENOMIC DNA]</scope>
    <source>
        <strain evidence="7 8">10-D-4</strain>
    </source>
</reference>
<dbReference type="PANTHER" id="PTHR42792">
    <property type="entry name" value="FLAGELLIN"/>
    <property type="match status" value="1"/>
</dbReference>
<dbReference type="AlphaFoldDB" id="K2JFD9"/>